<reference evidence="1" key="2">
    <citation type="journal article" date="2015" name="Fish Shellfish Immunol.">
        <title>Early steps in the European eel (Anguilla anguilla)-Vibrio vulnificus interaction in the gills: Role of the RtxA13 toxin.</title>
        <authorList>
            <person name="Callol A."/>
            <person name="Pajuelo D."/>
            <person name="Ebbesson L."/>
            <person name="Teles M."/>
            <person name="MacKenzie S."/>
            <person name="Amaro C."/>
        </authorList>
    </citation>
    <scope>NUCLEOTIDE SEQUENCE</scope>
</reference>
<sequence>MSANALQETVRFHSLQLGASLRSSAPAKKAFSMPPGPLAACFYYRGYKGTASDALASVFVSLVSQLLTFKRQLSLFSVSL</sequence>
<organism evidence="1">
    <name type="scientific">Anguilla anguilla</name>
    <name type="common">European freshwater eel</name>
    <name type="synonym">Muraena anguilla</name>
    <dbReference type="NCBI Taxonomy" id="7936"/>
    <lineage>
        <taxon>Eukaryota</taxon>
        <taxon>Metazoa</taxon>
        <taxon>Chordata</taxon>
        <taxon>Craniata</taxon>
        <taxon>Vertebrata</taxon>
        <taxon>Euteleostomi</taxon>
        <taxon>Actinopterygii</taxon>
        <taxon>Neopterygii</taxon>
        <taxon>Teleostei</taxon>
        <taxon>Anguilliformes</taxon>
        <taxon>Anguillidae</taxon>
        <taxon>Anguilla</taxon>
    </lineage>
</organism>
<name>A0A0E9RD79_ANGAN</name>
<reference evidence="1" key="1">
    <citation type="submission" date="2014-11" db="EMBL/GenBank/DDBJ databases">
        <authorList>
            <person name="Amaro Gonzalez C."/>
        </authorList>
    </citation>
    <scope>NUCLEOTIDE SEQUENCE</scope>
</reference>
<proteinExistence type="predicted"/>
<dbReference type="EMBL" id="GBXM01081845">
    <property type="protein sequence ID" value="JAH26732.1"/>
    <property type="molecule type" value="Transcribed_RNA"/>
</dbReference>
<accession>A0A0E9RD79</accession>
<protein>
    <submittedName>
        <fullName evidence="1">Uncharacterized protein</fullName>
    </submittedName>
</protein>
<dbReference type="AlphaFoldDB" id="A0A0E9RD79"/>
<evidence type="ECO:0000313" key="1">
    <source>
        <dbReference type="EMBL" id="JAH26732.1"/>
    </source>
</evidence>